<dbReference type="EMBL" id="CP053418">
    <property type="protein sequence ID" value="QJW84805.1"/>
    <property type="molecule type" value="Genomic_DNA"/>
</dbReference>
<evidence type="ECO:0000313" key="3">
    <source>
        <dbReference type="Proteomes" id="UP000500826"/>
    </source>
</evidence>
<name>A0ABX6P448_9BURK</name>
<evidence type="ECO:0000313" key="2">
    <source>
        <dbReference type="EMBL" id="QJW84805.1"/>
    </source>
</evidence>
<accession>A0ABX6P448</accession>
<proteinExistence type="predicted"/>
<reference evidence="2 3" key="2">
    <citation type="submission" date="2020-05" db="EMBL/GenBank/DDBJ databases">
        <authorList>
            <person name="Khan S.A."/>
            <person name="Jeon C.O."/>
            <person name="Chun B.H."/>
        </authorList>
    </citation>
    <scope>NUCLEOTIDE SEQUENCE [LARGE SCALE GENOMIC DNA]</scope>
    <source>
        <strain evidence="2 3">H242</strain>
    </source>
</reference>
<organism evidence="2 3">
    <name type="scientific">Ramlibacter terrae</name>
    <dbReference type="NCBI Taxonomy" id="2732511"/>
    <lineage>
        <taxon>Bacteria</taxon>
        <taxon>Pseudomonadati</taxon>
        <taxon>Pseudomonadota</taxon>
        <taxon>Betaproteobacteria</taxon>
        <taxon>Burkholderiales</taxon>
        <taxon>Comamonadaceae</taxon>
        <taxon>Ramlibacter</taxon>
    </lineage>
</organism>
<reference evidence="2 3" key="1">
    <citation type="submission" date="2020-05" db="EMBL/GenBank/DDBJ databases">
        <title>Ramlibacter rhizophilus sp. nov., isolated from rhizosphere soil of national flower Mugunghwa from South Korea.</title>
        <authorList>
            <person name="Zheng-Fei Y."/>
            <person name="Huan T."/>
        </authorList>
    </citation>
    <scope>NUCLEOTIDE SEQUENCE [LARGE SCALE GENOMIC DNA]</scope>
    <source>
        <strain evidence="2 3">H242</strain>
    </source>
</reference>
<sequence>MAVPDFSKATAAAASKAVATSCTRRTVGSRPMDRGGHQTASASASTSAHAAQRAPRCSTDASSQWSRHGKPRSVPASLASGRSHPDASHAAAMATSPAPVHAAAAGRPCFDITRFMGGDAGGGCLSHP</sequence>
<gene>
    <name evidence="2" type="ORF">HK414_17730</name>
</gene>
<feature type="compositionally biased region" description="Low complexity" evidence="1">
    <location>
        <begin position="37"/>
        <end position="52"/>
    </location>
</feature>
<keyword evidence="3" id="KW-1185">Reference proteome</keyword>
<feature type="compositionally biased region" description="Low complexity" evidence="1">
    <location>
        <begin position="88"/>
        <end position="103"/>
    </location>
</feature>
<protein>
    <submittedName>
        <fullName evidence="2">Uncharacterized protein</fullName>
    </submittedName>
</protein>
<dbReference type="Proteomes" id="UP000500826">
    <property type="component" value="Chromosome"/>
</dbReference>
<evidence type="ECO:0000256" key="1">
    <source>
        <dbReference type="SAM" id="MobiDB-lite"/>
    </source>
</evidence>
<feature type="compositionally biased region" description="Low complexity" evidence="1">
    <location>
        <begin position="7"/>
        <end position="21"/>
    </location>
</feature>
<feature type="region of interest" description="Disordered" evidence="1">
    <location>
        <begin position="1"/>
        <end position="103"/>
    </location>
</feature>